<gene>
    <name evidence="2" type="primary">mazG</name>
    <name evidence="2" type="ORF">ACFQS8_02835</name>
</gene>
<dbReference type="CDD" id="cd11529">
    <property type="entry name" value="NTP-PPase_MazG_Cterm"/>
    <property type="match status" value="1"/>
</dbReference>
<dbReference type="CDD" id="cd11528">
    <property type="entry name" value="NTP-PPase_MazG_Nterm"/>
    <property type="match status" value="1"/>
</dbReference>
<dbReference type="GO" id="GO:0047429">
    <property type="term" value="F:nucleoside triphosphate diphosphatase activity"/>
    <property type="evidence" value="ECO:0007669"/>
    <property type="project" value="UniProtKB-EC"/>
</dbReference>
<keyword evidence="3" id="KW-1185">Reference proteome</keyword>
<evidence type="ECO:0000313" key="3">
    <source>
        <dbReference type="Proteomes" id="UP001596492"/>
    </source>
</evidence>
<keyword evidence="2" id="KW-0378">Hydrolase</keyword>
<evidence type="ECO:0000259" key="1">
    <source>
        <dbReference type="Pfam" id="PF03819"/>
    </source>
</evidence>
<dbReference type="Pfam" id="PF03819">
    <property type="entry name" value="MazG"/>
    <property type="match status" value="2"/>
</dbReference>
<accession>A0ABW2II99</accession>
<dbReference type="EC" id="3.6.1.9" evidence="2"/>
<dbReference type="NCBIfam" id="NF007113">
    <property type="entry name" value="PRK09562.1"/>
    <property type="match status" value="1"/>
</dbReference>
<protein>
    <submittedName>
        <fullName evidence="2">Nucleoside triphosphate pyrophosphohydrolase</fullName>
        <ecNumber evidence="2">3.6.1.9</ecNumber>
    </submittedName>
</protein>
<organism evidence="2 3">
    <name type="scientific">Hirschia litorea</name>
    <dbReference type="NCBI Taxonomy" id="1199156"/>
    <lineage>
        <taxon>Bacteria</taxon>
        <taxon>Pseudomonadati</taxon>
        <taxon>Pseudomonadota</taxon>
        <taxon>Alphaproteobacteria</taxon>
        <taxon>Hyphomonadales</taxon>
        <taxon>Hyphomonadaceae</taxon>
        <taxon>Hirschia</taxon>
    </lineage>
</organism>
<dbReference type="PANTHER" id="PTHR30522:SF0">
    <property type="entry name" value="NUCLEOSIDE TRIPHOSPHATE PYROPHOSPHOHYDROLASE"/>
    <property type="match status" value="1"/>
</dbReference>
<dbReference type="InterPro" id="IPR048011">
    <property type="entry name" value="NTP-PPase_MazG-like_C"/>
</dbReference>
<dbReference type="NCBIfam" id="TIGR00444">
    <property type="entry name" value="mazG"/>
    <property type="match status" value="1"/>
</dbReference>
<comment type="caution">
    <text evidence="2">The sequence shown here is derived from an EMBL/GenBank/DDBJ whole genome shotgun (WGS) entry which is preliminary data.</text>
</comment>
<sequence>MSNSTDRSFVATDNAIADLVRLMQRLRDKETGCPWDVEQTFESILPYTLEEAYEVAEAIERKDMEELKSELGDLFLQVVFHSQIAEDAGIFTIHDVARAIVDKMVNRHPHVFGSIDIESAEAQTTHWEALKAKEREAAQTDNTPVSALDGVASALPALTRSEKLLKRAARTGFDWPSTEDILEKLHEELSELEEASKSGDKTHIEEEMGDVLLVVANLARKHGVDPEAALRGANSKFKKRFVEMELAARNDGNVFKELDLDAQKALWQRAKQAD</sequence>
<reference evidence="3" key="1">
    <citation type="journal article" date="2019" name="Int. J. Syst. Evol. Microbiol.">
        <title>The Global Catalogue of Microorganisms (GCM) 10K type strain sequencing project: providing services to taxonomists for standard genome sequencing and annotation.</title>
        <authorList>
            <consortium name="The Broad Institute Genomics Platform"/>
            <consortium name="The Broad Institute Genome Sequencing Center for Infectious Disease"/>
            <person name="Wu L."/>
            <person name="Ma J."/>
        </authorList>
    </citation>
    <scope>NUCLEOTIDE SEQUENCE [LARGE SCALE GENOMIC DNA]</scope>
    <source>
        <strain evidence="3">CCUG 51308</strain>
    </source>
</reference>
<dbReference type="Proteomes" id="UP001596492">
    <property type="component" value="Unassembled WGS sequence"/>
</dbReference>
<dbReference type="PANTHER" id="PTHR30522">
    <property type="entry name" value="NUCLEOSIDE TRIPHOSPHATE PYROPHOSPHOHYDROLASE"/>
    <property type="match status" value="1"/>
</dbReference>
<dbReference type="InterPro" id="IPR048015">
    <property type="entry name" value="NTP-PPase_MazG-like_N"/>
</dbReference>
<dbReference type="SUPFAM" id="SSF101386">
    <property type="entry name" value="all-alpha NTP pyrophosphatases"/>
    <property type="match status" value="2"/>
</dbReference>
<dbReference type="InterPro" id="IPR011551">
    <property type="entry name" value="NTP_PyrPHydrolase_MazG"/>
</dbReference>
<feature type="domain" description="NTP pyrophosphohydrolase MazG-like" evidence="1">
    <location>
        <begin position="39"/>
        <end position="112"/>
    </location>
</feature>
<dbReference type="EMBL" id="JBHTBR010000002">
    <property type="protein sequence ID" value="MFC7290540.1"/>
    <property type="molecule type" value="Genomic_DNA"/>
</dbReference>
<feature type="domain" description="NTP pyrophosphohydrolase MazG-like" evidence="1">
    <location>
        <begin position="178"/>
        <end position="240"/>
    </location>
</feature>
<evidence type="ECO:0000313" key="2">
    <source>
        <dbReference type="EMBL" id="MFC7290540.1"/>
    </source>
</evidence>
<name>A0ABW2II99_9PROT</name>
<dbReference type="InterPro" id="IPR004518">
    <property type="entry name" value="MazG-like_dom"/>
</dbReference>
<dbReference type="Gene3D" id="1.10.287.1080">
    <property type="entry name" value="MazG-like"/>
    <property type="match status" value="2"/>
</dbReference>
<dbReference type="RefSeq" id="WP_382165514.1">
    <property type="nucleotide sequence ID" value="NZ_JBHTBR010000002.1"/>
</dbReference>
<proteinExistence type="predicted"/>